<dbReference type="PANTHER" id="PTHR33452">
    <property type="entry name" value="OXIDOREDUCTASE CATD-RELATED"/>
    <property type="match status" value="1"/>
</dbReference>
<evidence type="ECO:0008006" key="10">
    <source>
        <dbReference type="Google" id="ProtNLM"/>
    </source>
</evidence>
<comment type="subcellular location">
    <subcellularLocation>
        <location evidence="1">Cell membrane</location>
        <topology evidence="1">Multi-pass membrane protein</topology>
    </subcellularLocation>
</comment>
<proteinExistence type="inferred from homology"/>
<evidence type="ECO:0000256" key="7">
    <source>
        <dbReference type="SAM" id="Phobius"/>
    </source>
</evidence>
<keyword evidence="6 7" id="KW-0472">Membrane</keyword>
<dbReference type="InterPro" id="IPR032808">
    <property type="entry name" value="DoxX"/>
</dbReference>
<comment type="similarity">
    <text evidence="2">Belongs to the DoxX family.</text>
</comment>
<dbReference type="PANTHER" id="PTHR33452:SF1">
    <property type="entry name" value="INNER MEMBRANE PROTEIN YPHA-RELATED"/>
    <property type="match status" value="1"/>
</dbReference>
<dbReference type="AlphaFoldDB" id="A0A1F6F408"/>
<dbReference type="EMBL" id="MFLZ01000004">
    <property type="protein sequence ID" value="OGG80591.1"/>
    <property type="molecule type" value="Genomic_DNA"/>
</dbReference>
<feature type="transmembrane region" description="Helical" evidence="7">
    <location>
        <begin position="67"/>
        <end position="95"/>
    </location>
</feature>
<dbReference type="Proteomes" id="UP000177372">
    <property type="component" value="Unassembled WGS sequence"/>
</dbReference>
<dbReference type="Pfam" id="PF07681">
    <property type="entry name" value="DoxX"/>
    <property type="match status" value="1"/>
</dbReference>
<evidence type="ECO:0000256" key="3">
    <source>
        <dbReference type="ARBA" id="ARBA00022475"/>
    </source>
</evidence>
<dbReference type="GO" id="GO:0005886">
    <property type="term" value="C:plasma membrane"/>
    <property type="evidence" value="ECO:0007669"/>
    <property type="project" value="UniProtKB-SubCell"/>
</dbReference>
<evidence type="ECO:0000256" key="1">
    <source>
        <dbReference type="ARBA" id="ARBA00004651"/>
    </source>
</evidence>
<evidence type="ECO:0000256" key="2">
    <source>
        <dbReference type="ARBA" id="ARBA00006679"/>
    </source>
</evidence>
<sequence>MCRVISVRVHEFSLPVLRAGLVVLYLWFGFSQVSNPVDWVAWVPMWPTELTGLSAESIVLLNGGFEIVLGVLLAVGFYTRIAAFLLSLHLFFIAYEIGWNDIGVRDFALAAATLALALGGPDQYSLDKRINRG</sequence>
<keyword evidence="3" id="KW-1003">Cell membrane</keyword>
<evidence type="ECO:0000256" key="4">
    <source>
        <dbReference type="ARBA" id="ARBA00022692"/>
    </source>
</evidence>
<evidence type="ECO:0000313" key="9">
    <source>
        <dbReference type="Proteomes" id="UP000177372"/>
    </source>
</evidence>
<evidence type="ECO:0000313" key="8">
    <source>
        <dbReference type="EMBL" id="OGG80591.1"/>
    </source>
</evidence>
<evidence type="ECO:0000256" key="6">
    <source>
        <dbReference type="ARBA" id="ARBA00023136"/>
    </source>
</evidence>
<accession>A0A1F6F408</accession>
<keyword evidence="5 7" id="KW-1133">Transmembrane helix</keyword>
<gene>
    <name evidence="8" type="ORF">A3A39_01415</name>
</gene>
<evidence type="ECO:0000256" key="5">
    <source>
        <dbReference type="ARBA" id="ARBA00022989"/>
    </source>
</evidence>
<keyword evidence="4 7" id="KW-0812">Transmembrane</keyword>
<dbReference type="InterPro" id="IPR051907">
    <property type="entry name" value="DoxX-like_oxidoreductase"/>
</dbReference>
<protein>
    <recommendedName>
        <fullName evidence="10">DoxX family protein</fullName>
    </recommendedName>
</protein>
<dbReference type="STRING" id="1798512.A3A39_01415"/>
<name>A0A1F6F408_9BACT</name>
<organism evidence="8 9">
    <name type="scientific">Candidatus Kaiserbacteria bacterium RIFCSPLOWO2_01_FULL_54_13</name>
    <dbReference type="NCBI Taxonomy" id="1798512"/>
    <lineage>
        <taxon>Bacteria</taxon>
        <taxon>Candidatus Kaiseribacteriota</taxon>
    </lineage>
</organism>
<reference evidence="8 9" key="1">
    <citation type="journal article" date="2016" name="Nat. Commun.">
        <title>Thousands of microbial genomes shed light on interconnected biogeochemical processes in an aquifer system.</title>
        <authorList>
            <person name="Anantharaman K."/>
            <person name="Brown C.T."/>
            <person name="Hug L.A."/>
            <person name="Sharon I."/>
            <person name="Castelle C.J."/>
            <person name="Probst A.J."/>
            <person name="Thomas B.C."/>
            <person name="Singh A."/>
            <person name="Wilkins M.J."/>
            <person name="Karaoz U."/>
            <person name="Brodie E.L."/>
            <person name="Williams K.H."/>
            <person name="Hubbard S.S."/>
            <person name="Banfield J.F."/>
        </authorList>
    </citation>
    <scope>NUCLEOTIDE SEQUENCE [LARGE SCALE GENOMIC DNA]</scope>
</reference>
<comment type="caution">
    <text evidence="8">The sequence shown here is derived from an EMBL/GenBank/DDBJ whole genome shotgun (WGS) entry which is preliminary data.</text>
</comment>